<evidence type="ECO:0000313" key="2">
    <source>
        <dbReference type="Proteomes" id="UP000299102"/>
    </source>
</evidence>
<organism evidence="1 2">
    <name type="scientific">Eumeta variegata</name>
    <name type="common">Bagworm moth</name>
    <name type="synonym">Eumeta japonica</name>
    <dbReference type="NCBI Taxonomy" id="151549"/>
    <lineage>
        <taxon>Eukaryota</taxon>
        <taxon>Metazoa</taxon>
        <taxon>Ecdysozoa</taxon>
        <taxon>Arthropoda</taxon>
        <taxon>Hexapoda</taxon>
        <taxon>Insecta</taxon>
        <taxon>Pterygota</taxon>
        <taxon>Neoptera</taxon>
        <taxon>Endopterygota</taxon>
        <taxon>Lepidoptera</taxon>
        <taxon>Glossata</taxon>
        <taxon>Ditrysia</taxon>
        <taxon>Tineoidea</taxon>
        <taxon>Psychidae</taxon>
        <taxon>Oiketicinae</taxon>
        <taxon>Eumeta</taxon>
    </lineage>
</organism>
<sequence length="133" mass="14874">MTVLVLLENSSPDLPRPALPHLRAWHDTPKKSFYRTVFLSHRNENHNGSKQMTSTIACTCRAHLATSSATSALIFCRGYGRAPKAYRFWSEPDGSPARTQSCYRARFHEHGLLAEYRMSDLPLAAGPPPAFTT</sequence>
<evidence type="ECO:0000313" key="1">
    <source>
        <dbReference type="EMBL" id="GBP41512.1"/>
    </source>
</evidence>
<reference evidence="1 2" key="1">
    <citation type="journal article" date="2019" name="Commun. Biol.">
        <title>The bagworm genome reveals a unique fibroin gene that provides high tensile strength.</title>
        <authorList>
            <person name="Kono N."/>
            <person name="Nakamura H."/>
            <person name="Ohtoshi R."/>
            <person name="Tomita M."/>
            <person name="Numata K."/>
            <person name="Arakawa K."/>
        </authorList>
    </citation>
    <scope>NUCLEOTIDE SEQUENCE [LARGE SCALE GENOMIC DNA]</scope>
</reference>
<name>A0A4C1VT19_EUMVA</name>
<dbReference type="EMBL" id="BGZK01000400">
    <property type="protein sequence ID" value="GBP41512.1"/>
    <property type="molecule type" value="Genomic_DNA"/>
</dbReference>
<proteinExistence type="predicted"/>
<dbReference type="Proteomes" id="UP000299102">
    <property type="component" value="Unassembled WGS sequence"/>
</dbReference>
<gene>
    <name evidence="1" type="ORF">EVAR_24431_1</name>
</gene>
<dbReference type="AlphaFoldDB" id="A0A4C1VT19"/>
<protein>
    <submittedName>
        <fullName evidence="1">Uncharacterized protein</fullName>
    </submittedName>
</protein>
<accession>A0A4C1VT19</accession>
<keyword evidence="2" id="KW-1185">Reference proteome</keyword>
<comment type="caution">
    <text evidence="1">The sequence shown here is derived from an EMBL/GenBank/DDBJ whole genome shotgun (WGS) entry which is preliminary data.</text>
</comment>